<evidence type="ECO:0000313" key="4">
    <source>
        <dbReference type="Proteomes" id="UP000799118"/>
    </source>
</evidence>
<evidence type="ECO:0000256" key="2">
    <source>
        <dbReference type="SAM" id="Phobius"/>
    </source>
</evidence>
<feature type="compositionally biased region" description="Basic and acidic residues" evidence="1">
    <location>
        <begin position="1021"/>
        <end position="1033"/>
    </location>
</feature>
<proteinExistence type="predicted"/>
<dbReference type="Proteomes" id="UP000799118">
    <property type="component" value="Unassembled WGS sequence"/>
</dbReference>
<feature type="compositionally biased region" description="Polar residues" evidence="1">
    <location>
        <begin position="7"/>
        <end position="26"/>
    </location>
</feature>
<protein>
    <submittedName>
        <fullName evidence="3">Uncharacterized protein</fullName>
    </submittedName>
</protein>
<gene>
    <name evidence="3" type="ORF">BT96DRAFT_992306</name>
</gene>
<organism evidence="3 4">
    <name type="scientific">Gymnopus androsaceus JB14</name>
    <dbReference type="NCBI Taxonomy" id="1447944"/>
    <lineage>
        <taxon>Eukaryota</taxon>
        <taxon>Fungi</taxon>
        <taxon>Dikarya</taxon>
        <taxon>Basidiomycota</taxon>
        <taxon>Agaricomycotina</taxon>
        <taxon>Agaricomycetes</taxon>
        <taxon>Agaricomycetidae</taxon>
        <taxon>Agaricales</taxon>
        <taxon>Marasmiineae</taxon>
        <taxon>Omphalotaceae</taxon>
        <taxon>Gymnopus</taxon>
    </lineage>
</organism>
<reference evidence="3" key="1">
    <citation type="journal article" date="2019" name="Environ. Microbiol.">
        <title>Fungal ecological strategies reflected in gene transcription - a case study of two litter decomposers.</title>
        <authorList>
            <person name="Barbi F."/>
            <person name="Kohler A."/>
            <person name="Barry K."/>
            <person name="Baskaran P."/>
            <person name="Daum C."/>
            <person name="Fauchery L."/>
            <person name="Ihrmark K."/>
            <person name="Kuo A."/>
            <person name="LaButti K."/>
            <person name="Lipzen A."/>
            <person name="Morin E."/>
            <person name="Grigoriev I.V."/>
            <person name="Henrissat B."/>
            <person name="Lindahl B."/>
            <person name="Martin F."/>
        </authorList>
    </citation>
    <scope>NUCLEOTIDE SEQUENCE</scope>
    <source>
        <strain evidence="3">JB14</strain>
    </source>
</reference>
<feature type="compositionally biased region" description="Basic and acidic residues" evidence="1">
    <location>
        <begin position="882"/>
        <end position="901"/>
    </location>
</feature>
<keyword evidence="2" id="KW-0472">Membrane</keyword>
<keyword evidence="2" id="KW-1133">Transmembrane helix</keyword>
<sequence>MDVDQDPGNSPSSGALQDRGPNNPTLGNPHLQPTPGNLRPQPILGNPHPHTQATVGNQANHRQVPINVDQHQGGGRLNVDPFPHNQRFLRIPRQITQGIFWTGILTWPVVIGIVMNVVVTSQPRLSLLVAATIFMLAYMDIFHVRMGEMEGGMEKLRPSGRLLPRSSFFTHQNSQKKKDAHIKNVPNDTGNFAALSSAGLAVPVKPSFTSTSIFTSTSTEPNETSQSLNQPLAGDTAMESMDIDSEDPVIENLMEELLAEIDNRVLSIQLTLSLKFLVPPSMSPSLAVGDSSTFSSGRLALDLREPCNQRFLNTEARLIEIISQMGDRNAERTQVKEAALTGLETIRSVKGKLYKDQLSLQSNRNVVDNRKYFRSLVLTNRQVASTMLAALIMFVRFQHSVRDMRVSLALLRSIIRTTVVGPSAEQVPEDIHTIVNYYDLQPHCLTFISCPKCFSLYNIDKDTFTRNQQLHASGHGMERCSSKFQPDGPECGADLWKVRCVKGGAFVVPERTQVLQDPKEWLGRLLARPEIEDAMVEYQKRRLIPDREEDFTDSKTFAQFGRSGTGISPLRVVASLGCDAFNPFQSKTAHAVVQSTALYMYLLVLPERMRFQKKNMLLLAVLPGEPKQHLINNILNRVVNLLLPLEEGLHYLQTAKYPFGRNVSLVVVPIVCDSLGAHQLVGFPSPTHTLFCTRCLLPKSDISNLDRTSWPRRDPEQHRIRATEWRDAATQKIRNDIYKKYGVRWSELLRLPGFDPIAFTVIDDLHMCLLGLIETHIRDIWGIDEDTEGGLGQTKARKDYQKPPNSLLRQVWNMIRNVDNDSDLERFLLSQQKPLLWYLCFYLQLGTAGTKAKHVEALLKWRTSISSEDIPVIPPLEFMQSRQEDRDPQMGPSEVDRSSLDHPKDLISYTELLRQVKDHTTGLPPSLKRQRKDRLQALCYDLSIPTHPTDQIKHLLAHIDLWHANQGGAAENEETGDLYSMDTSDASDAESNISETRSSSSRASSTTSEHSLRPAEGTMDIDDRSSLNKEKEQPYDELLRRAQLLKDVPQRERLPRLKALCFDLSISVNSRDNKKDLLQRLNKWREEQGGASAAIDAVKYATFREKFLKDGMSSRSLERIPSKFLVQLCSDLLIPADSHKLNMVQWLQLWRDEHRPSNLSVDLSSRKVIGRDVLEEAWADMMRTIHPSWISPAPVHWGLARTGKLGGNEWKIVGTIHLVVTLIRIWVKATHILLLRVTTPELREEYDFWILKYLRGVQELFPDVGFTPNHHYSMHMSEFLESMGPGHSRSTPVFERTNHVLQMIKKNRHAGEMETTMLKTYCLQANLEALLDGHDKIHDIIPEALEKLKVIDGEDHLCVPSSHWTGKVTSGVTEMEGIALGRVIFSPARIKLENSYVVVKEERRISGRAPFKAGQILCIFSYVYPHPKMTLTAMETFVELSVLEPIDASSDLYRELQMGWLCKPEPLATEIVPLSHVVCHFVKTDLLIEGQTVMHVLPYPKVFDRKTGRPTI</sequence>
<dbReference type="OrthoDB" id="3247418at2759"/>
<dbReference type="PANTHER" id="PTHR46579:SF2">
    <property type="entry name" value="C2H2-TYPE DOMAIN-CONTAINING PROTEIN"/>
    <property type="match status" value="1"/>
</dbReference>
<feature type="region of interest" description="Disordered" evidence="1">
    <location>
        <begin position="881"/>
        <end position="901"/>
    </location>
</feature>
<name>A0A6A4HTY2_9AGAR</name>
<feature type="region of interest" description="Disordered" evidence="1">
    <location>
        <begin position="1"/>
        <end position="54"/>
    </location>
</feature>
<dbReference type="EMBL" id="ML769448">
    <property type="protein sequence ID" value="KAE9401251.1"/>
    <property type="molecule type" value="Genomic_DNA"/>
</dbReference>
<keyword evidence="2" id="KW-0812">Transmembrane</keyword>
<evidence type="ECO:0000313" key="3">
    <source>
        <dbReference type="EMBL" id="KAE9401251.1"/>
    </source>
</evidence>
<feature type="region of interest" description="Disordered" evidence="1">
    <location>
        <begin position="978"/>
        <end position="1033"/>
    </location>
</feature>
<accession>A0A6A4HTY2</accession>
<feature type="transmembrane region" description="Helical" evidence="2">
    <location>
        <begin position="125"/>
        <end position="144"/>
    </location>
</feature>
<feature type="compositionally biased region" description="Low complexity" evidence="1">
    <location>
        <begin position="990"/>
        <end position="1009"/>
    </location>
</feature>
<dbReference type="PANTHER" id="PTHR46579">
    <property type="entry name" value="F5/8 TYPE C DOMAIN-CONTAINING PROTEIN-RELATED"/>
    <property type="match status" value="1"/>
</dbReference>
<evidence type="ECO:0000256" key="1">
    <source>
        <dbReference type="SAM" id="MobiDB-lite"/>
    </source>
</evidence>
<keyword evidence="4" id="KW-1185">Reference proteome</keyword>
<feature type="transmembrane region" description="Helical" evidence="2">
    <location>
        <begin position="99"/>
        <end position="119"/>
    </location>
</feature>